<feature type="domain" description="ZP" evidence="7">
    <location>
        <begin position="108"/>
        <end position="365"/>
    </location>
</feature>
<name>A0AAN8JPT4_PATCE</name>
<evidence type="ECO:0000256" key="3">
    <source>
        <dbReference type="ARBA" id="ARBA00023157"/>
    </source>
</evidence>
<feature type="chain" id="PRO_5042890940" description="ZP domain-containing protein" evidence="6">
    <location>
        <begin position="20"/>
        <end position="467"/>
    </location>
</feature>
<dbReference type="Proteomes" id="UP001347796">
    <property type="component" value="Unassembled WGS sequence"/>
</dbReference>
<keyword evidence="2 6" id="KW-0732">Signal</keyword>
<keyword evidence="9" id="KW-1185">Reference proteome</keyword>
<dbReference type="InterPro" id="IPR051962">
    <property type="entry name" value="Cuticlin"/>
</dbReference>
<dbReference type="SMART" id="SM00241">
    <property type="entry name" value="ZP"/>
    <property type="match status" value="1"/>
</dbReference>
<dbReference type="PROSITE" id="PS51034">
    <property type="entry name" value="ZP_2"/>
    <property type="match status" value="1"/>
</dbReference>
<evidence type="ECO:0000256" key="2">
    <source>
        <dbReference type="ARBA" id="ARBA00022729"/>
    </source>
</evidence>
<keyword evidence="5" id="KW-0812">Transmembrane</keyword>
<dbReference type="Pfam" id="PF00100">
    <property type="entry name" value="Zona_pellucida"/>
    <property type="match status" value="1"/>
</dbReference>
<dbReference type="PANTHER" id="PTHR22907">
    <property type="entry name" value="GH04558P"/>
    <property type="match status" value="1"/>
</dbReference>
<dbReference type="EMBL" id="JAZGQO010000007">
    <property type="protein sequence ID" value="KAK6181711.1"/>
    <property type="molecule type" value="Genomic_DNA"/>
</dbReference>
<evidence type="ECO:0000256" key="6">
    <source>
        <dbReference type="SAM" id="SignalP"/>
    </source>
</evidence>
<evidence type="ECO:0000313" key="8">
    <source>
        <dbReference type="EMBL" id="KAK6181711.1"/>
    </source>
</evidence>
<organism evidence="8 9">
    <name type="scientific">Patella caerulea</name>
    <name type="common">Rayed Mediterranean limpet</name>
    <dbReference type="NCBI Taxonomy" id="87958"/>
    <lineage>
        <taxon>Eukaryota</taxon>
        <taxon>Metazoa</taxon>
        <taxon>Spiralia</taxon>
        <taxon>Lophotrochozoa</taxon>
        <taxon>Mollusca</taxon>
        <taxon>Gastropoda</taxon>
        <taxon>Patellogastropoda</taxon>
        <taxon>Patelloidea</taxon>
        <taxon>Patellidae</taxon>
        <taxon>Patella</taxon>
    </lineage>
</organism>
<feature type="region of interest" description="Disordered" evidence="4">
    <location>
        <begin position="399"/>
        <end position="421"/>
    </location>
</feature>
<keyword evidence="1" id="KW-0193">Cuticle</keyword>
<feature type="compositionally biased region" description="Basic and acidic residues" evidence="4">
    <location>
        <begin position="403"/>
        <end position="420"/>
    </location>
</feature>
<sequence>MYWLTILAAVLAVIACVNASYFDCRRSGIECVNSTECNQSTGNCTCTESNIVGVDCGLNIDTVVTDPAMALMCENGGVTVETAGVKSCYCSDPTFYGMLCENRRAEVTCSGDSLNVTIVPYPTFSGRVFVKDNMTDEECAFNQSTDANGVVSYFASLGVDSGCSIETTIDSANATTFSVDVKIQVSSSFVTSGDMVVTASCSYSNDSMTAVGGGLGTVSVDDGANFTTDTTETRYDPVQFAVVRRDGSVITPPLYIGDKLMKKFELADTKIYNSFVLDSCTAVNGPNAPAPIREITIENGCVTEIGKNIIEGEVMYDMTVPIIMVNFSAFRFSNSPIVSFECSVRVCRPTESCMQPTCTGGNGMRRRRSAENPDKFNVVDVIAVRDPYNPDEYVPDIYPSTDLRPKVRHPDHNTDHEHQTESQLCAQSNSILIVVIVLVAAVVLLLLATTCLTVKVLKSRSQVKAMP</sequence>
<dbReference type="InterPro" id="IPR001507">
    <property type="entry name" value="ZP_dom"/>
</dbReference>
<accession>A0AAN8JPT4</accession>
<keyword evidence="3" id="KW-1015">Disulfide bond</keyword>
<keyword evidence="5" id="KW-0472">Membrane</keyword>
<feature type="signal peptide" evidence="6">
    <location>
        <begin position="1"/>
        <end position="19"/>
    </location>
</feature>
<gene>
    <name evidence="8" type="ORF">SNE40_009513</name>
</gene>
<feature type="transmembrane region" description="Helical" evidence="5">
    <location>
        <begin position="431"/>
        <end position="457"/>
    </location>
</feature>
<evidence type="ECO:0000259" key="7">
    <source>
        <dbReference type="PROSITE" id="PS51034"/>
    </source>
</evidence>
<reference evidence="8 9" key="1">
    <citation type="submission" date="2024-01" db="EMBL/GenBank/DDBJ databases">
        <title>The genome of the rayed Mediterranean limpet Patella caerulea (Linnaeus, 1758).</title>
        <authorList>
            <person name="Anh-Thu Weber A."/>
            <person name="Halstead-Nussloch G."/>
        </authorList>
    </citation>
    <scope>NUCLEOTIDE SEQUENCE [LARGE SCALE GENOMIC DNA]</scope>
    <source>
        <strain evidence="8">AATW-2023a</strain>
        <tissue evidence="8">Whole specimen</tissue>
    </source>
</reference>
<evidence type="ECO:0000313" key="9">
    <source>
        <dbReference type="Proteomes" id="UP001347796"/>
    </source>
</evidence>
<dbReference type="AlphaFoldDB" id="A0AAN8JPT4"/>
<dbReference type="InterPro" id="IPR055355">
    <property type="entry name" value="ZP-C"/>
</dbReference>
<evidence type="ECO:0000256" key="4">
    <source>
        <dbReference type="SAM" id="MobiDB-lite"/>
    </source>
</evidence>
<evidence type="ECO:0000256" key="1">
    <source>
        <dbReference type="ARBA" id="ARBA00022460"/>
    </source>
</evidence>
<protein>
    <recommendedName>
        <fullName evidence="7">ZP domain-containing protein</fullName>
    </recommendedName>
</protein>
<dbReference type="InterPro" id="IPR042235">
    <property type="entry name" value="ZP-C_dom"/>
</dbReference>
<evidence type="ECO:0000256" key="5">
    <source>
        <dbReference type="SAM" id="Phobius"/>
    </source>
</evidence>
<dbReference type="Gene3D" id="2.60.40.4100">
    <property type="entry name" value="Zona pellucida, ZP-C domain"/>
    <property type="match status" value="1"/>
</dbReference>
<dbReference type="Pfam" id="PF25057">
    <property type="entry name" value="CUT_N"/>
    <property type="match status" value="1"/>
</dbReference>
<dbReference type="PANTHER" id="PTHR22907:SF54">
    <property type="entry name" value="GH04558P"/>
    <property type="match status" value="1"/>
</dbReference>
<dbReference type="InterPro" id="IPR056953">
    <property type="entry name" value="CUT_N"/>
</dbReference>
<dbReference type="GO" id="GO:0042302">
    <property type="term" value="F:structural constituent of cuticle"/>
    <property type="evidence" value="ECO:0007669"/>
    <property type="project" value="UniProtKB-KW"/>
</dbReference>
<keyword evidence="5" id="KW-1133">Transmembrane helix</keyword>
<proteinExistence type="predicted"/>
<comment type="caution">
    <text evidence="8">The sequence shown here is derived from an EMBL/GenBank/DDBJ whole genome shotgun (WGS) entry which is preliminary data.</text>
</comment>